<feature type="repeat" description="Solcar" evidence="8">
    <location>
        <begin position="284"/>
        <end position="350"/>
    </location>
</feature>
<evidence type="ECO:0000256" key="5">
    <source>
        <dbReference type="ARBA" id="ARBA00022737"/>
    </source>
</evidence>
<evidence type="ECO:0000256" key="8">
    <source>
        <dbReference type="PROSITE-ProRule" id="PRU00282"/>
    </source>
</evidence>
<dbReference type="AlphaFoldDB" id="A0A2R5GGV5"/>
<dbReference type="PANTHER" id="PTHR45618">
    <property type="entry name" value="MITOCHONDRIAL DICARBOXYLATE CARRIER-RELATED"/>
    <property type="match status" value="1"/>
</dbReference>
<dbReference type="InterPro" id="IPR050391">
    <property type="entry name" value="Mito_Metabolite_Transporter"/>
</dbReference>
<organism evidence="11 12">
    <name type="scientific">Hondaea fermentalgiana</name>
    <dbReference type="NCBI Taxonomy" id="2315210"/>
    <lineage>
        <taxon>Eukaryota</taxon>
        <taxon>Sar</taxon>
        <taxon>Stramenopiles</taxon>
        <taxon>Bigyra</taxon>
        <taxon>Labyrinthulomycetes</taxon>
        <taxon>Thraustochytrida</taxon>
        <taxon>Thraustochytriidae</taxon>
        <taxon>Hondaea</taxon>
    </lineage>
</organism>
<evidence type="ECO:0000313" key="11">
    <source>
        <dbReference type="EMBL" id="GBG27084.1"/>
    </source>
</evidence>
<keyword evidence="3 9" id="KW-0813">Transport</keyword>
<proteinExistence type="inferred from homology"/>
<dbReference type="Gene3D" id="1.50.40.10">
    <property type="entry name" value="Mitochondrial carrier domain"/>
    <property type="match status" value="1"/>
</dbReference>
<dbReference type="InterPro" id="IPR023395">
    <property type="entry name" value="MCP_dom_sf"/>
</dbReference>
<dbReference type="Pfam" id="PF00153">
    <property type="entry name" value="Mito_carr"/>
    <property type="match status" value="3"/>
</dbReference>
<comment type="subcellular location">
    <subcellularLocation>
        <location evidence="1">Membrane</location>
        <topology evidence="1">Multi-pass membrane protein</topology>
    </subcellularLocation>
</comment>
<name>A0A2R5GGV5_9STRA</name>
<comment type="similarity">
    <text evidence="2 9">Belongs to the mitochondrial carrier (TC 2.A.29) family.</text>
</comment>
<evidence type="ECO:0000256" key="6">
    <source>
        <dbReference type="ARBA" id="ARBA00022989"/>
    </source>
</evidence>
<dbReference type="SUPFAM" id="SSF103506">
    <property type="entry name" value="Mitochondrial carrier"/>
    <property type="match status" value="1"/>
</dbReference>
<evidence type="ECO:0000256" key="2">
    <source>
        <dbReference type="ARBA" id="ARBA00006375"/>
    </source>
</evidence>
<dbReference type="GO" id="GO:0016020">
    <property type="term" value="C:membrane"/>
    <property type="evidence" value="ECO:0007669"/>
    <property type="project" value="UniProtKB-SubCell"/>
</dbReference>
<dbReference type="InterPro" id="IPR002067">
    <property type="entry name" value="MCP"/>
</dbReference>
<keyword evidence="7 8" id="KW-0472">Membrane</keyword>
<dbReference type="PRINTS" id="PR00926">
    <property type="entry name" value="MITOCARRIER"/>
</dbReference>
<dbReference type="EMBL" id="BEYU01000027">
    <property type="protein sequence ID" value="GBG27084.1"/>
    <property type="molecule type" value="Genomic_DNA"/>
</dbReference>
<keyword evidence="12" id="KW-1185">Reference proteome</keyword>
<keyword evidence="6" id="KW-1133">Transmembrane helix</keyword>
<dbReference type="Proteomes" id="UP000241890">
    <property type="component" value="Unassembled WGS sequence"/>
</dbReference>
<dbReference type="OrthoDB" id="448427at2759"/>
<reference evidence="11 12" key="1">
    <citation type="submission" date="2017-12" db="EMBL/GenBank/DDBJ databases">
        <title>Sequencing, de novo assembly and annotation of complete genome of a new Thraustochytrid species, strain FCC1311.</title>
        <authorList>
            <person name="Sedici K."/>
            <person name="Godart F."/>
            <person name="Aiese Cigliano R."/>
            <person name="Sanseverino W."/>
            <person name="Barakat M."/>
            <person name="Ortet P."/>
            <person name="Marechal E."/>
            <person name="Cagnac O."/>
            <person name="Amato A."/>
        </authorList>
    </citation>
    <scope>NUCLEOTIDE SEQUENCE [LARGE SCALE GENOMIC DNA]</scope>
</reference>
<gene>
    <name evidence="11" type="ORF">FCC1311_089851</name>
</gene>
<evidence type="ECO:0000256" key="4">
    <source>
        <dbReference type="ARBA" id="ARBA00022692"/>
    </source>
</evidence>
<dbReference type="InParanoid" id="A0A2R5GGV5"/>
<feature type="region of interest" description="Disordered" evidence="10">
    <location>
        <begin position="55"/>
        <end position="79"/>
    </location>
</feature>
<evidence type="ECO:0000256" key="3">
    <source>
        <dbReference type="ARBA" id="ARBA00022448"/>
    </source>
</evidence>
<evidence type="ECO:0000256" key="1">
    <source>
        <dbReference type="ARBA" id="ARBA00004141"/>
    </source>
</evidence>
<evidence type="ECO:0000256" key="7">
    <source>
        <dbReference type="ARBA" id="ARBA00023136"/>
    </source>
</evidence>
<keyword evidence="4 8" id="KW-0812">Transmembrane</keyword>
<sequence>MGQDRWAGAAAAREQEPEDAAALRAVLRRTLSNEGVQVDFRKDDHDLALRRHLSSAPEYGDDDDDDDGHSLGGAHGEGDQVAGGAVQASAMYYATKFALTGTSAMMAETATFPIEQIKVRQQLFTGATRASFFGTALTVARTEGVLGLYQGLAPAVLRHVPYTGSRILLYDSLRKVFINEDGSAPFVSKLLVGFTSGAVGQTIAVPTDLVKIRLIGDARKPVNERRYKGLIDAFVKIPREEGGIMALWSGSSPAILRAALVNLGELATYDVAKRNWLATGLVEDDIRCHVLSAAASGLVASIVSCPADVVKSRIMNNSGAYRGILDCAVQTAVFWVTYEQLLQLGGMESF</sequence>
<protein>
    <submittedName>
        <fullName evidence="11">Mitochondrial dicarboxylate carrier</fullName>
    </submittedName>
</protein>
<accession>A0A2R5GGV5</accession>
<dbReference type="GO" id="GO:0055085">
    <property type="term" value="P:transmembrane transport"/>
    <property type="evidence" value="ECO:0007669"/>
    <property type="project" value="InterPro"/>
</dbReference>
<dbReference type="PROSITE" id="PS50920">
    <property type="entry name" value="SOLCAR"/>
    <property type="match status" value="3"/>
</dbReference>
<evidence type="ECO:0000256" key="10">
    <source>
        <dbReference type="SAM" id="MobiDB-lite"/>
    </source>
</evidence>
<dbReference type="InterPro" id="IPR018108">
    <property type="entry name" value="MCP_transmembrane"/>
</dbReference>
<evidence type="ECO:0000256" key="9">
    <source>
        <dbReference type="RuleBase" id="RU000488"/>
    </source>
</evidence>
<evidence type="ECO:0000313" key="12">
    <source>
        <dbReference type="Proteomes" id="UP000241890"/>
    </source>
</evidence>
<feature type="repeat" description="Solcar" evidence="8">
    <location>
        <begin position="95"/>
        <end position="176"/>
    </location>
</feature>
<feature type="repeat" description="Solcar" evidence="8">
    <location>
        <begin position="184"/>
        <end position="275"/>
    </location>
</feature>
<keyword evidence="5" id="KW-0677">Repeat</keyword>
<comment type="caution">
    <text evidence="11">The sequence shown here is derived from an EMBL/GenBank/DDBJ whole genome shotgun (WGS) entry which is preliminary data.</text>
</comment>